<dbReference type="AlphaFoldDB" id="A0A9P8KWR2"/>
<sequence>MANGLFTPNTVFEEDPLDTFGDRWGYFQGDAFNAGYFPTGITIADRRPSVQANLFVDYPASPYTGPYAAMDDICVERTLPGDGGYNITGNLIASVCHNQNTVFTYPGWNYGNDLDTTQAWYGTVMDNWYEASWSTGINNGIATSGT</sequence>
<comment type="caution">
    <text evidence="1">The sequence shown here is derived from an EMBL/GenBank/DDBJ whole genome shotgun (WGS) entry which is preliminary data.</text>
</comment>
<reference evidence="1" key="1">
    <citation type="submission" date="2021-03" db="EMBL/GenBank/DDBJ databases">
        <title>Comparative genomics and phylogenomic investigation of the class Geoglossomycetes provide insights into ecological specialization and systematics.</title>
        <authorList>
            <person name="Melie T."/>
            <person name="Pirro S."/>
            <person name="Miller A.N."/>
            <person name="Quandt A."/>
        </authorList>
    </citation>
    <scope>NUCLEOTIDE SEQUENCE</scope>
    <source>
        <strain evidence="1">CAQ_001_2017</strain>
    </source>
</reference>
<evidence type="ECO:0000313" key="2">
    <source>
        <dbReference type="Proteomes" id="UP000750711"/>
    </source>
</evidence>
<evidence type="ECO:0000313" key="1">
    <source>
        <dbReference type="EMBL" id="KAH0535936.1"/>
    </source>
</evidence>
<dbReference type="Proteomes" id="UP000750711">
    <property type="component" value="Unassembled WGS sequence"/>
</dbReference>
<protein>
    <submittedName>
        <fullName evidence="1">Uncharacterized protein</fullName>
    </submittedName>
</protein>
<gene>
    <name evidence="1" type="ORF">GP486_008919</name>
</gene>
<proteinExistence type="predicted"/>
<accession>A0A9P8KWR2</accession>
<feature type="non-terminal residue" evidence="1">
    <location>
        <position position="146"/>
    </location>
</feature>
<organism evidence="1 2">
    <name type="scientific">Trichoglossum hirsutum</name>
    <dbReference type="NCBI Taxonomy" id="265104"/>
    <lineage>
        <taxon>Eukaryota</taxon>
        <taxon>Fungi</taxon>
        <taxon>Dikarya</taxon>
        <taxon>Ascomycota</taxon>
        <taxon>Pezizomycotina</taxon>
        <taxon>Geoglossomycetes</taxon>
        <taxon>Geoglossales</taxon>
        <taxon>Geoglossaceae</taxon>
        <taxon>Trichoglossum</taxon>
    </lineage>
</organism>
<keyword evidence="2" id="KW-1185">Reference proteome</keyword>
<name>A0A9P8KWR2_9PEZI</name>
<dbReference type="EMBL" id="JAGHQM010004450">
    <property type="protein sequence ID" value="KAH0535936.1"/>
    <property type="molecule type" value="Genomic_DNA"/>
</dbReference>